<accession>A0ABN7VP25</accession>
<gene>
    <name evidence="1" type="ORF">GMARGA_LOCUS20920</name>
</gene>
<evidence type="ECO:0000313" key="2">
    <source>
        <dbReference type="Proteomes" id="UP000789901"/>
    </source>
</evidence>
<keyword evidence="2" id="KW-1185">Reference proteome</keyword>
<organism evidence="1 2">
    <name type="scientific">Gigaspora margarita</name>
    <dbReference type="NCBI Taxonomy" id="4874"/>
    <lineage>
        <taxon>Eukaryota</taxon>
        <taxon>Fungi</taxon>
        <taxon>Fungi incertae sedis</taxon>
        <taxon>Mucoromycota</taxon>
        <taxon>Glomeromycotina</taxon>
        <taxon>Glomeromycetes</taxon>
        <taxon>Diversisporales</taxon>
        <taxon>Gigasporaceae</taxon>
        <taxon>Gigaspora</taxon>
    </lineage>
</organism>
<proteinExistence type="predicted"/>
<dbReference type="EMBL" id="CAJVQB010018832">
    <property type="protein sequence ID" value="CAG8788993.1"/>
    <property type="molecule type" value="Genomic_DNA"/>
</dbReference>
<sequence length="48" mass="5681">MNLKDPTQVNKPKLKQIQIKWNVFIKYAFKHGIVDPEKFSILTEADKH</sequence>
<name>A0ABN7VP25_GIGMA</name>
<protein>
    <submittedName>
        <fullName evidence="1">36852_t:CDS:1</fullName>
    </submittedName>
</protein>
<dbReference type="Proteomes" id="UP000789901">
    <property type="component" value="Unassembled WGS sequence"/>
</dbReference>
<evidence type="ECO:0000313" key="1">
    <source>
        <dbReference type="EMBL" id="CAG8788993.1"/>
    </source>
</evidence>
<comment type="caution">
    <text evidence="1">The sequence shown here is derived from an EMBL/GenBank/DDBJ whole genome shotgun (WGS) entry which is preliminary data.</text>
</comment>
<feature type="non-terminal residue" evidence="1">
    <location>
        <position position="1"/>
    </location>
</feature>
<feature type="non-terminal residue" evidence="1">
    <location>
        <position position="48"/>
    </location>
</feature>
<reference evidence="1 2" key="1">
    <citation type="submission" date="2021-06" db="EMBL/GenBank/DDBJ databases">
        <authorList>
            <person name="Kallberg Y."/>
            <person name="Tangrot J."/>
            <person name="Rosling A."/>
        </authorList>
    </citation>
    <scope>NUCLEOTIDE SEQUENCE [LARGE SCALE GENOMIC DNA]</scope>
    <source>
        <strain evidence="1 2">120-4 pot B 10/14</strain>
    </source>
</reference>